<dbReference type="InterPro" id="IPR029039">
    <property type="entry name" value="Flavoprotein-like_sf"/>
</dbReference>
<evidence type="ECO:0000256" key="4">
    <source>
        <dbReference type="ARBA" id="ARBA00022630"/>
    </source>
</evidence>
<evidence type="ECO:0000313" key="11">
    <source>
        <dbReference type="Proteomes" id="UP000186400"/>
    </source>
</evidence>
<dbReference type="PIRSF" id="PIRSF038996">
    <property type="entry name" value="FldA"/>
    <property type="match status" value="1"/>
</dbReference>
<keyword evidence="4 8" id="KW-0285">Flavoprotein</keyword>
<dbReference type="PROSITE" id="PS50902">
    <property type="entry name" value="FLAVODOXIN_LIKE"/>
    <property type="match status" value="1"/>
</dbReference>
<dbReference type="SUPFAM" id="SSF52218">
    <property type="entry name" value="Flavoproteins"/>
    <property type="match status" value="1"/>
</dbReference>
<dbReference type="PANTHER" id="PTHR42809">
    <property type="entry name" value="FLAVODOXIN 2"/>
    <property type="match status" value="1"/>
</dbReference>
<dbReference type="InterPro" id="IPR008254">
    <property type="entry name" value="Flavodoxin/NO_synth"/>
</dbReference>
<accession>A0A1N6N6N9</accession>
<comment type="function">
    <text evidence="8">Low-potential electron donor to a number of redox enzymes.</text>
</comment>
<protein>
    <recommendedName>
        <fullName evidence="8">Flavodoxin</fullName>
    </recommendedName>
</protein>
<dbReference type="Gene3D" id="3.40.50.360">
    <property type="match status" value="1"/>
</dbReference>
<dbReference type="STRING" id="159291.SAMN05920897_10179"/>
<dbReference type="PANTHER" id="PTHR42809:SF1">
    <property type="entry name" value="FLAVODOXIN 1"/>
    <property type="match status" value="1"/>
</dbReference>
<dbReference type="NCBIfam" id="NF006739">
    <property type="entry name" value="PRK09267.1-5"/>
    <property type="match status" value="1"/>
</dbReference>
<dbReference type="NCBIfam" id="TIGR01752">
    <property type="entry name" value="flav_long"/>
    <property type="match status" value="1"/>
</dbReference>
<dbReference type="InterPro" id="IPR001226">
    <property type="entry name" value="Flavodoxin_CS"/>
</dbReference>
<feature type="domain" description="Flavodoxin-like" evidence="9">
    <location>
        <begin position="4"/>
        <end position="165"/>
    </location>
</feature>
<evidence type="ECO:0000256" key="1">
    <source>
        <dbReference type="ARBA" id="ARBA00001917"/>
    </source>
</evidence>
<keyword evidence="6 8" id="KW-0249">Electron transport</keyword>
<comment type="similarity">
    <text evidence="2 8">Belongs to the flavodoxin family.</text>
</comment>
<dbReference type="GO" id="GO:0010181">
    <property type="term" value="F:FMN binding"/>
    <property type="evidence" value="ECO:0007669"/>
    <property type="project" value="UniProtKB-UniRule"/>
</dbReference>
<sequence length="168" mass="17852">MAKTLIVFGSSTGATEDVARSIAQALENADVVNVTDWNEDSLKELGSFDLILLGASTWGIGDLQDDWHVKLGLLEQAPLAGKKVALFGTGDQESYPDSFVDALGILAEAAEQAGATIIGQTSTEGYTHEESRGVRNGLFLGLAIDQDNQAELTEERIANWISTIKAAV</sequence>
<dbReference type="EMBL" id="FTMS01000001">
    <property type="protein sequence ID" value="SIP87778.1"/>
    <property type="molecule type" value="Genomic_DNA"/>
</dbReference>
<evidence type="ECO:0000256" key="5">
    <source>
        <dbReference type="ARBA" id="ARBA00022643"/>
    </source>
</evidence>
<organism evidence="10 11">
    <name type="scientific">Alkalispirochaeta americana</name>
    <dbReference type="NCBI Taxonomy" id="159291"/>
    <lineage>
        <taxon>Bacteria</taxon>
        <taxon>Pseudomonadati</taxon>
        <taxon>Spirochaetota</taxon>
        <taxon>Spirochaetia</taxon>
        <taxon>Spirochaetales</taxon>
        <taxon>Spirochaetaceae</taxon>
        <taxon>Alkalispirochaeta</taxon>
    </lineage>
</organism>
<evidence type="ECO:0000256" key="8">
    <source>
        <dbReference type="PIRNR" id="PIRNR038996"/>
    </source>
</evidence>
<keyword evidence="5 8" id="KW-0288">FMN</keyword>
<reference evidence="10 11" key="1">
    <citation type="submission" date="2017-01" db="EMBL/GenBank/DDBJ databases">
        <authorList>
            <person name="Mah S.A."/>
            <person name="Swanson W.J."/>
            <person name="Moy G.W."/>
            <person name="Vacquier V.D."/>
        </authorList>
    </citation>
    <scope>NUCLEOTIDE SEQUENCE [LARGE SCALE GENOMIC DNA]</scope>
    <source>
        <strain evidence="10 11">ASpG1</strain>
    </source>
</reference>
<dbReference type="OrthoDB" id="9790745at2"/>
<dbReference type="Pfam" id="PF00258">
    <property type="entry name" value="Flavodoxin_1"/>
    <property type="match status" value="1"/>
</dbReference>
<dbReference type="PRINTS" id="PR00369">
    <property type="entry name" value="FLAVODOXIN"/>
</dbReference>
<evidence type="ECO:0000259" key="9">
    <source>
        <dbReference type="PROSITE" id="PS50902"/>
    </source>
</evidence>
<dbReference type="GO" id="GO:0009055">
    <property type="term" value="F:electron transfer activity"/>
    <property type="evidence" value="ECO:0007669"/>
    <property type="project" value="UniProtKB-UniRule"/>
</dbReference>
<evidence type="ECO:0000256" key="2">
    <source>
        <dbReference type="ARBA" id="ARBA00005267"/>
    </source>
</evidence>
<gene>
    <name evidence="10" type="ORF">SAMN05920897_10179</name>
</gene>
<dbReference type="InterPro" id="IPR050619">
    <property type="entry name" value="Flavodoxin"/>
</dbReference>
<keyword evidence="11" id="KW-1185">Reference proteome</keyword>
<proteinExistence type="inferred from homology"/>
<keyword evidence="7" id="KW-0535">Nitrogen fixation</keyword>
<dbReference type="AlphaFoldDB" id="A0A1N6N6N9"/>
<dbReference type="InterPro" id="IPR010086">
    <property type="entry name" value="Flavodoxin_lc"/>
</dbReference>
<evidence type="ECO:0000313" key="10">
    <source>
        <dbReference type="EMBL" id="SIP87778.1"/>
    </source>
</evidence>
<dbReference type="Proteomes" id="UP000186400">
    <property type="component" value="Unassembled WGS sequence"/>
</dbReference>
<keyword evidence="3 8" id="KW-0813">Transport</keyword>
<evidence type="ECO:0000256" key="7">
    <source>
        <dbReference type="ARBA" id="ARBA00023231"/>
    </source>
</evidence>
<comment type="cofactor">
    <cofactor evidence="1 8">
        <name>FMN</name>
        <dbReference type="ChEBI" id="CHEBI:58210"/>
    </cofactor>
</comment>
<evidence type="ECO:0000256" key="3">
    <source>
        <dbReference type="ARBA" id="ARBA00022448"/>
    </source>
</evidence>
<name>A0A1N6N6N9_9SPIO</name>
<dbReference type="InterPro" id="IPR001094">
    <property type="entry name" value="Flavdoxin-like"/>
</dbReference>
<dbReference type="RefSeq" id="WP_076487315.1">
    <property type="nucleotide sequence ID" value="NZ_FTMS01000001.1"/>
</dbReference>
<evidence type="ECO:0000256" key="6">
    <source>
        <dbReference type="ARBA" id="ARBA00022982"/>
    </source>
</evidence>
<dbReference type="PROSITE" id="PS00201">
    <property type="entry name" value="FLAVODOXIN"/>
    <property type="match status" value="1"/>
</dbReference>